<name>A0A9W5TBG5_BABOV</name>
<dbReference type="EMBL" id="BLIY01000017">
    <property type="protein sequence ID" value="GFE54758.1"/>
    <property type="molecule type" value="Genomic_DNA"/>
</dbReference>
<sequence>MGTLSAAIRAKWPCSNCTKCDTTVNTGFLRIEKRDFAYYRFHKRVGQGNWNRYVERYIKPRSIENTQRIIFNYHASFQAAKNSASYLWELPKRIAAATSANEVLDAWVHFRHKRKKAYHFVLALRRLCEIKDVDTSDWRFQFLTKKLLKRSKYFIDLPNICRYLGQLRAVPTLDKLSLVLCENVDRYTFTQLATIAHAYGTCRLHCKYLFATMAKQFEEKLSYASNSDLILVAEAYGKCMVYNYGLLAQISLELQKRMSSLPLSDAQHGLTGTPTKHCIATLLQPVTVQVQRPTLNDILRLAEAFTVAKHRDMQIFEILSQMTKLYIQDGANTVDPQVPTRVVRAFCNSKINDIPLFTSILASMSTRPYNYAPSCIAEIGKHLSTVLPRSIDTVSKAYAKCLQELHLHINRMDRRQLTDAAIFAHKGYTDTGCKSDFLKQISKAIVDQDGTRVIYDAPKLLEMLSMHGTVSEQCFNTICRDVYRIVDHFEPVDFQRIARVLRSLKRHNLTNIKMVNMLSKHVISHCDEFSSYQYHCVARDLTLAGPPFMSLLTDLWRHNRATRTYHSCKVIEYAELPSLDTSCTVKLYNSDPTIVQRISAAKGVLAHEGLIQPRGVFPHRDTKDD</sequence>
<proteinExistence type="predicted"/>
<gene>
    <name evidence="1" type="ORF">BaOVIS_021620</name>
</gene>
<evidence type="ECO:0000313" key="2">
    <source>
        <dbReference type="Proteomes" id="UP001057455"/>
    </source>
</evidence>
<comment type="caution">
    <text evidence="1">The sequence shown here is derived from an EMBL/GenBank/DDBJ whole genome shotgun (WGS) entry which is preliminary data.</text>
</comment>
<protein>
    <submittedName>
        <fullName evidence="1">Uncharacterized protein</fullName>
    </submittedName>
</protein>
<accession>A0A9W5TBG5</accession>
<keyword evidence="2" id="KW-1185">Reference proteome</keyword>
<reference evidence="1" key="1">
    <citation type="submission" date="2019-12" db="EMBL/GenBank/DDBJ databases">
        <title>Genome sequence of Babesia ovis.</title>
        <authorList>
            <person name="Yamagishi J."/>
            <person name="Sevinc F."/>
            <person name="Xuan X."/>
        </authorList>
    </citation>
    <scope>NUCLEOTIDE SEQUENCE</scope>
    <source>
        <strain evidence="1">Selcuk</strain>
    </source>
</reference>
<evidence type="ECO:0000313" key="1">
    <source>
        <dbReference type="EMBL" id="GFE54758.1"/>
    </source>
</evidence>
<dbReference type="Proteomes" id="UP001057455">
    <property type="component" value="Unassembled WGS sequence"/>
</dbReference>
<dbReference type="AlphaFoldDB" id="A0A9W5TBG5"/>
<organism evidence="1 2">
    <name type="scientific">Babesia ovis</name>
    <dbReference type="NCBI Taxonomy" id="5869"/>
    <lineage>
        <taxon>Eukaryota</taxon>
        <taxon>Sar</taxon>
        <taxon>Alveolata</taxon>
        <taxon>Apicomplexa</taxon>
        <taxon>Aconoidasida</taxon>
        <taxon>Piroplasmida</taxon>
        <taxon>Babesiidae</taxon>
        <taxon>Babesia</taxon>
    </lineage>
</organism>
<dbReference type="OrthoDB" id="432817at2759"/>